<dbReference type="SUPFAM" id="SSF56300">
    <property type="entry name" value="Metallo-dependent phosphatases"/>
    <property type="match status" value="1"/>
</dbReference>
<protein>
    <submittedName>
        <fullName evidence="3">Metallophosphoesterase domain-containing 1</fullName>
    </submittedName>
</protein>
<evidence type="ECO:0000256" key="1">
    <source>
        <dbReference type="SAM" id="MobiDB-lite"/>
    </source>
</evidence>
<dbReference type="AlphaFoldDB" id="A0A8H4L1R9"/>
<dbReference type="GO" id="GO:0016787">
    <property type="term" value="F:hydrolase activity"/>
    <property type="evidence" value="ECO:0007669"/>
    <property type="project" value="InterPro"/>
</dbReference>
<dbReference type="PANTHER" id="PTHR12905:SF0">
    <property type="entry name" value="CALCINEURIN-LIKE PHOSPHOESTERASE DOMAIN-CONTAINING PROTEIN"/>
    <property type="match status" value="1"/>
</dbReference>
<evidence type="ECO:0000313" key="3">
    <source>
        <dbReference type="EMBL" id="KAF4459908.1"/>
    </source>
</evidence>
<keyword evidence="4" id="KW-1185">Reference proteome</keyword>
<dbReference type="EMBL" id="JAADYS010002062">
    <property type="protein sequence ID" value="KAF4459908.1"/>
    <property type="molecule type" value="Genomic_DNA"/>
</dbReference>
<reference evidence="3 4" key="1">
    <citation type="submission" date="2020-01" db="EMBL/GenBank/DDBJ databases">
        <title>Identification and distribution of gene clusters putatively required for synthesis of sphingolipid metabolism inhibitors in phylogenetically diverse species of the filamentous fungus Fusarium.</title>
        <authorList>
            <person name="Kim H.-S."/>
            <person name="Busman M."/>
            <person name="Brown D.W."/>
            <person name="Divon H."/>
            <person name="Uhlig S."/>
            <person name="Proctor R.H."/>
        </authorList>
    </citation>
    <scope>NUCLEOTIDE SEQUENCE [LARGE SCALE GENOMIC DNA]</scope>
    <source>
        <strain evidence="3 4">NRRL 20459</strain>
    </source>
</reference>
<gene>
    <name evidence="3" type="ORF">FALBO_13332</name>
</gene>
<sequence>MTPRIKTRVLMLSDTHGLGFQDNKNPHKSADVAIHCGDLTNDSKLHDFEQAIQLLNEIDAPLKLVIAGNHDFSLDDPAFQQKINEANRLAQEDLSQNIKEEYGDYGDARRLFEEARDKGIQFLEEGSYQFSLDNGALLRVYASPYTPANSGSSDWGFQYNGAHEFAIENGTDIVVTHGPPHGIMDMTTEKQRVGCPQLFAAVARAQPRLHCFGHVHNSWGAKLVAWRPTISDHPSHFSDIDHGKSLVIESLASLKGSKFEAAEETKTRQNKAERCSLERCCSTSHCDGDERPLGPGETLFVNAALMAADGELSQHAWLVDIELEPEKGKTPVDTVEPHYGLKGIRQAASTKQKQKRKGDMYLSEEQDSRQKRPCR</sequence>
<dbReference type="Proteomes" id="UP000554235">
    <property type="component" value="Unassembled WGS sequence"/>
</dbReference>
<accession>A0A8H4L1R9</accession>
<evidence type="ECO:0000259" key="2">
    <source>
        <dbReference type="Pfam" id="PF00149"/>
    </source>
</evidence>
<feature type="region of interest" description="Disordered" evidence="1">
    <location>
        <begin position="329"/>
        <end position="375"/>
    </location>
</feature>
<dbReference type="InterPro" id="IPR051693">
    <property type="entry name" value="UPF0046_metallophosphoest"/>
</dbReference>
<organism evidence="3 4">
    <name type="scientific">Fusarium albosuccineum</name>
    <dbReference type="NCBI Taxonomy" id="1237068"/>
    <lineage>
        <taxon>Eukaryota</taxon>
        <taxon>Fungi</taxon>
        <taxon>Dikarya</taxon>
        <taxon>Ascomycota</taxon>
        <taxon>Pezizomycotina</taxon>
        <taxon>Sordariomycetes</taxon>
        <taxon>Hypocreomycetidae</taxon>
        <taxon>Hypocreales</taxon>
        <taxon>Nectriaceae</taxon>
        <taxon>Fusarium</taxon>
        <taxon>Fusarium decemcellulare species complex</taxon>
    </lineage>
</organism>
<dbReference type="PANTHER" id="PTHR12905">
    <property type="entry name" value="METALLOPHOSPHOESTERASE"/>
    <property type="match status" value="1"/>
</dbReference>
<name>A0A8H4L1R9_9HYPO</name>
<proteinExistence type="predicted"/>
<dbReference type="OrthoDB" id="630188at2759"/>
<dbReference type="InterPro" id="IPR029052">
    <property type="entry name" value="Metallo-depent_PP-like"/>
</dbReference>
<dbReference type="Gene3D" id="3.60.21.10">
    <property type="match status" value="1"/>
</dbReference>
<dbReference type="Pfam" id="PF00149">
    <property type="entry name" value="Metallophos"/>
    <property type="match status" value="1"/>
</dbReference>
<dbReference type="CDD" id="cd07379">
    <property type="entry name" value="MPP_239FB"/>
    <property type="match status" value="1"/>
</dbReference>
<feature type="compositionally biased region" description="Basic and acidic residues" evidence="1">
    <location>
        <begin position="366"/>
        <end position="375"/>
    </location>
</feature>
<evidence type="ECO:0000313" key="4">
    <source>
        <dbReference type="Proteomes" id="UP000554235"/>
    </source>
</evidence>
<dbReference type="InterPro" id="IPR004843">
    <property type="entry name" value="Calcineurin-like_PHP"/>
</dbReference>
<feature type="domain" description="Calcineurin-like phosphoesterase" evidence="2">
    <location>
        <begin position="8"/>
        <end position="217"/>
    </location>
</feature>
<comment type="caution">
    <text evidence="3">The sequence shown here is derived from an EMBL/GenBank/DDBJ whole genome shotgun (WGS) entry which is preliminary data.</text>
</comment>